<protein>
    <submittedName>
        <fullName evidence="2">Uncharacterized protein</fullName>
    </submittedName>
</protein>
<accession>A0AC34PVQ6</accession>
<reference evidence="2" key="1">
    <citation type="submission" date="2022-11" db="UniProtKB">
        <authorList>
            <consortium name="WormBaseParasite"/>
        </authorList>
    </citation>
    <scope>IDENTIFICATION</scope>
</reference>
<proteinExistence type="predicted"/>
<sequence length="459" mass="53140">MAQKYVEDSLTPEDREKFKEKMTKIAENRKTQLVQLTKLYENVPNFRKFMLKIEQNLTSGKTLEDLEDEKNVLEKVAMKTDFEEQLKLIDEKIFEAEVIRKIRQAIDCSVDQGTNETVEMILKDTEKILNEILNIESGTAGKFDDEEARKKAVEFKKLQMEKTAQIREKAEKVSLIIKKAGDILKDPETQEIIAKHQEITRKFKTFTDPQNERYITNIQIDATKTAIEQIFKIRDYRNVEVGGKPIFENLSIGDADRLYRKFDELSDQDLTRKYVQISCKLVADSNCSVTADSPKKFADVMEIVQQCVVNRKSMENLSAEQMTNEDNFLDSILKSNSPTYQAIVEKINQIHQEVVSTVYRTDQLKMATIETAIGHTMKHKTDFGKKTTVQEYLTKYADEMIQKNNLLGETCSQDGQYVNKFYGAHYNNHYMCAITTTIDESTFLVTMFSRLFLGSRRLK</sequence>
<organism evidence="1 2">
    <name type="scientific">Panagrolaimus sp. JU765</name>
    <dbReference type="NCBI Taxonomy" id="591449"/>
    <lineage>
        <taxon>Eukaryota</taxon>
        <taxon>Metazoa</taxon>
        <taxon>Ecdysozoa</taxon>
        <taxon>Nematoda</taxon>
        <taxon>Chromadorea</taxon>
        <taxon>Rhabditida</taxon>
        <taxon>Tylenchina</taxon>
        <taxon>Panagrolaimomorpha</taxon>
        <taxon>Panagrolaimoidea</taxon>
        <taxon>Panagrolaimidae</taxon>
        <taxon>Panagrolaimus</taxon>
    </lineage>
</organism>
<dbReference type="WBParaSite" id="JU765_v2.g10371.t1">
    <property type="protein sequence ID" value="JU765_v2.g10371.t1"/>
    <property type="gene ID" value="JU765_v2.g10371"/>
</dbReference>
<evidence type="ECO:0000313" key="1">
    <source>
        <dbReference type="Proteomes" id="UP000887576"/>
    </source>
</evidence>
<evidence type="ECO:0000313" key="2">
    <source>
        <dbReference type="WBParaSite" id="JU765_v2.g10371.t1"/>
    </source>
</evidence>
<name>A0AC34PVQ6_9BILA</name>
<dbReference type="Proteomes" id="UP000887576">
    <property type="component" value="Unplaced"/>
</dbReference>